<dbReference type="PRINTS" id="PR00410">
    <property type="entry name" value="PHEHYDRXLASE"/>
</dbReference>
<feature type="domain" description="FAD-binding FR-type" evidence="4">
    <location>
        <begin position="5"/>
        <end position="106"/>
    </location>
</feature>
<dbReference type="InterPro" id="IPR050415">
    <property type="entry name" value="MRET"/>
</dbReference>
<reference evidence="6" key="1">
    <citation type="journal article" date="2019" name="Int. J. Syst. Evol. Microbiol.">
        <title>The Global Catalogue of Microorganisms (GCM) 10K type strain sequencing project: providing services to taxonomists for standard genome sequencing and annotation.</title>
        <authorList>
            <consortium name="The Broad Institute Genomics Platform"/>
            <consortium name="The Broad Institute Genome Sequencing Center for Infectious Disease"/>
            <person name="Wu L."/>
            <person name="Ma J."/>
        </authorList>
    </citation>
    <scope>NUCLEOTIDE SEQUENCE [LARGE SCALE GENOMIC DNA]</scope>
    <source>
        <strain evidence="6">CGMCC 1.12471</strain>
    </source>
</reference>
<keyword evidence="2" id="KW-0479">Metal-binding</keyword>
<dbReference type="Pfam" id="PF00175">
    <property type="entry name" value="NAD_binding_1"/>
    <property type="match status" value="1"/>
</dbReference>
<gene>
    <name evidence="5" type="ORF">ACFSBI_00365</name>
</gene>
<dbReference type="Pfam" id="PF00970">
    <property type="entry name" value="FAD_binding_6"/>
    <property type="match status" value="1"/>
</dbReference>
<name>A0ABW4L9Z2_9MICO</name>
<dbReference type="SUPFAM" id="SSF52343">
    <property type="entry name" value="Ferredoxin reductase-like, C-terminal NADP-linked domain"/>
    <property type="match status" value="1"/>
</dbReference>
<evidence type="ECO:0000256" key="3">
    <source>
        <dbReference type="ARBA" id="ARBA00023014"/>
    </source>
</evidence>
<dbReference type="Gene3D" id="3.40.50.80">
    <property type="entry name" value="Nucleotide-binding domain of ferredoxin-NADP reductase (FNR) module"/>
    <property type="match status" value="1"/>
</dbReference>
<dbReference type="Gene3D" id="2.40.30.10">
    <property type="entry name" value="Translation factors"/>
    <property type="match status" value="1"/>
</dbReference>
<keyword evidence="3" id="KW-0411">Iron-sulfur</keyword>
<keyword evidence="2" id="KW-0001">2Fe-2S</keyword>
<dbReference type="InterPro" id="IPR017938">
    <property type="entry name" value="Riboflavin_synthase-like_b-brl"/>
</dbReference>
<dbReference type="InterPro" id="IPR008333">
    <property type="entry name" value="Cbr1-like_FAD-bd_dom"/>
</dbReference>
<organism evidence="5 6">
    <name type="scientific">Amnibacterium endophyticum</name>
    <dbReference type="NCBI Taxonomy" id="2109337"/>
    <lineage>
        <taxon>Bacteria</taxon>
        <taxon>Bacillati</taxon>
        <taxon>Actinomycetota</taxon>
        <taxon>Actinomycetes</taxon>
        <taxon>Micrococcales</taxon>
        <taxon>Microbacteriaceae</taxon>
        <taxon>Amnibacterium</taxon>
    </lineage>
</organism>
<dbReference type="SUPFAM" id="SSF63380">
    <property type="entry name" value="Riboflavin synthase domain-like"/>
    <property type="match status" value="1"/>
</dbReference>
<dbReference type="PANTHER" id="PTHR47354:SF5">
    <property type="entry name" value="PROTEIN RFBI"/>
    <property type="match status" value="1"/>
</dbReference>
<dbReference type="InterPro" id="IPR001433">
    <property type="entry name" value="OxRdtase_FAD/NAD-bd"/>
</dbReference>
<dbReference type="Proteomes" id="UP001597347">
    <property type="component" value="Unassembled WGS sequence"/>
</dbReference>
<keyword evidence="2" id="KW-0408">Iron</keyword>
<evidence type="ECO:0000259" key="4">
    <source>
        <dbReference type="PROSITE" id="PS51384"/>
    </source>
</evidence>
<comment type="caution">
    <text evidence="5">The sequence shown here is derived from an EMBL/GenBank/DDBJ whole genome shotgun (WGS) entry which is preliminary data.</text>
</comment>
<proteinExistence type="predicted"/>
<dbReference type="InterPro" id="IPR039261">
    <property type="entry name" value="FNR_nucleotide-bd"/>
</dbReference>
<evidence type="ECO:0000256" key="2">
    <source>
        <dbReference type="ARBA" id="ARBA00022714"/>
    </source>
</evidence>
<evidence type="ECO:0000313" key="6">
    <source>
        <dbReference type="Proteomes" id="UP001597347"/>
    </source>
</evidence>
<dbReference type="RefSeq" id="WP_377931196.1">
    <property type="nucleotide sequence ID" value="NZ_JBHUEA010000001.1"/>
</dbReference>
<dbReference type="PANTHER" id="PTHR47354">
    <property type="entry name" value="NADH OXIDOREDUCTASE HCR"/>
    <property type="match status" value="1"/>
</dbReference>
<evidence type="ECO:0000256" key="1">
    <source>
        <dbReference type="ARBA" id="ARBA00001974"/>
    </source>
</evidence>
<evidence type="ECO:0000313" key="5">
    <source>
        <dbReference type="EMBL" id="MFD1719989.1"/>
    </source>
</evidence>
<comment type="cofactor">
    <cofactor evidence="1">
        <name>FAD</name>
        <dbReference type="ChEBI" id="CHEBI:57692"/>
    </cofactor>
</comment>
<keyword evidence="6" id="KW-1185">Reference proteome</keyword>
<dbReference type="PROSITE" id="PS51384">
    <property type="entry name" value="FAD_FR"/>
    <property type="match status" value="1"/>
</dbReference>
<accession>A0ABW4L9Z2</accession>
<protein>
    <submittedName>
        <fullName evidence="5">FAD-binding oxidoreductase</fullName>
    </submittedName>
</protein>
<dbReference type="EMBL" id="JBHUEA010000001">
    <property type="protein sequence ID" value="MFD1719989.1"/>
    <property type="molecule type" value="Genomic_DNA"/>
</dbReference>
<sequence>MPDPNRWVHAALVGEVRETATARTLLLDAPDLGPALAGQHVDVRLTAEDGYTAQRSYSLSSAAGARPVQITVEEFADGEVSPYLVRDLAIGDAVEVRGPVGGWLVWRPDTGTAPVQLIAGGSGVAPLMAMLRTRERTGSTRPFRLLYGVTDPDRVYYRDELAALERDGVRVDLHCSRRTPDGGAGRRLTAADVQRLAIAADEAPEVFVCGPTGFVEAVATALVEQGHPEDRVRTERFGPTG</sequence>
<dbReference type="InterPro" id="IPR017927">
    <property type="entry name" value="FAD-bd_FR_type"/>
</dbReference>